<dbReference type="RefSeq" id="WP_017806580.1">
    <property type="nucleotide sequence ID" value="NZ_PQVK01000033.1"/>
</dbReference>
<feature type="transmembrane region" description="Helical" evidence="5">
    <location>
        <begin position="140"/>
        <end position="161"/>
    </location>
</feature>
<name>A0A377I791_AVIPA</name>
<evidence type="ECO:0000313" key="7">
    <source>
        <dbReference type="Proteomes" id="UP000254465"/>
    </source>
</evidence>
<dbReference type="EMBL" id="UGHK01000002">
    <property type="protein sequence ID" value="STO71187.1"/>
    <property type="molecule type" value="Genomic_DNA"/>
</dbReference>
<evidence type="ECO:0000256" key="2">
    <source>
        <dbReference type="ARBA" id="ARBA00022692"/>
    </source>
</evidence>
<evidence type="ECO:0000256" key="1">
    <source>
        <dbReference type="ARBA" id="ARBA00004141"/>
    </source>
</evidence>
<reference evidence="6 7" key="1">
    <citation type="submission" date="2018-06" db="EMBL/GenBank/DDBJ databases">
        <authorList>
            <consortium name="Pathogen Informatics"/>
            <person name="Doyle S."/>
        </authorList>
    </citation>
    <scope>NUCLEOTIDE SEQUENCE [LARGE SCALE GENOMIC DNA]</scope>
    <source>
        <strain evidence="6 7">NCTC11296</strain>
    </source>
</reference>
<dbReference type="AlphaFoldDB" id="A0A377I791"/>
<proteinExistence type="predicted"/>
<dbReference type="InterPro" id="IPR005261">
    <property type="entry name" value="YohK-like"/>
</dbReference>
<protein>
    <submittedName>
        <fullName evidence="6">Inner membrane protein</fullName>
    </submittedName>
</protein>
<feature type="transmembrane region" description="Helical" evidence="5">
    <location>
        <begin position="87"/>
        <end position="112"/>
    </location>
</feature>
<dbReference type="InterPro" id="IPR007300">
    <property type="entry name" value="CidB/LrgB"/>
</dbReference>
<sequence>MIYAYTLLTIVVFALALQISKRLKSLVFNSFILTVAMLIAIVLIFHLPYEDYYQGNAPLNHLLGVSVVALALPLYEQFRQIQAYWKTILFITALSSFFSMCVGAILALLLGAEPEIVATILPKSVTTPIAMEIADNLGGIPSVAAVAVLLAGLQGSMFGYVILKTIRIKHSQAIGLSVGAVSHVLGTVSCMETDPKAGNFSSISLVLCGILSSIFAPFVFKFIYLMVA</sequence>
<comment type="subcellular location">
    <subcellularLocation>
        <location evidence="1">Membrane</location>
        <topology evidence="1">Multi-pass membrane protein</topology>
    </subcellularLocation>
</comment>
<dbReference type="GO" id="GO:0016020">
    <property type="term" value="C:membrane"/>
    <property type="evidence" value="ECO:0007669"/>
    <property type="project" value="UniProtKB-SubCell"/>
</dbReference>
<dbReference type="Proteomes" id="UP000254465">
    <property type="component" value="Unassembled WGS sequence"/>
</dbReference>
<dbReference type="Pfam" id="PF04172">
    <property type="entry name" value="LrgB"/>
    <property type="match status" value="1"/>
</dbReference>
<evidence type="ECO:0000256" key="3">
    <source>
        <dbReference type="ARBA" id="ARBA00022989"/>
    </source>
</evidence>
<organism evidence="6 7">
    <name type="scientific">Avibacterium paragallinarum</name>
    <name type="common">Haemophilus gallinarum</name>
    <dbReference type="NCBI Taxonomy" id="728"/>
    <lineage>
        <taxon>Bacteria</taxon>
        <taxon>Pseudomonadati</taxon>
        <taxon>Pseudomonadota</taxon>
        <taxon>Gammaproteobacteria</taxon>
        <taxon>Pasteurellales</taxon>
        <taxon>Pasteurellaceae</taxon>
        <taxon>Avibacterium</taxon>
    </lineage>
</organism>
<feature type="transmembrane region" description="Helical" evidence="5">
    <location>
        <begin position="59"/>
        <end position="75"/>
    </location>
</feature>
<accession>A0A377I791</accession>
<feature type="transmembrane region" description="Helical" evidence="5">
    <location>
        <begin position="26"/>
        <end position="47"/>
    </location>
</feature>
<gene>
    <name evidence="6" type="primary">yohK</name>
    <name evidence="6" type="ORF">NCTC11296_01083</name>
</gene>
<evidence type="ECO:0000313" key="6">
    <source>
        <dbReference type="EMBL" id="STO71187.1"/>
    </source>
</evidence>
<dbReference type="PANTHER" id="PTHR30249:SF0">
    <property type="entry name" value="PLASTIDAL GLYCOLATE_GLYCERATE TRANSLOCATOR 1, CHLOROPLASTIC"/>
    <property type="match status" value="1"/>
</dbReference>
<keyword evidence="2 5" id="KW-0812">Transmembrane</keyword>
<keyword evidence="3 5" id="KW-1133">Transmembrane helix</keyword>
<dbReference type="NCBIfam" id="TIGR00659">
    <property type="entry name" value="CidB/LrgB family autolysis modulator"/>
    <property type="match status" value="1"/>
</dbReference>
<dbReference type="PANTHER" id="PTHR30249">
    <property type="entry name" value="PUTATIVE SEROTONIN TRANSPORTER"/>
    <property type="match status" value="1"/>
</dbReference>
<feature type="transmembrane region" description="Helical" evidence="5">
    <location>
        <begin position="173"/>
        <end position="191"/>
    </location>
</feature>
<evidence type="ECO:0000256" key="5">
    <source>
        <dbReference type="SAM" id="Phobius"/>
    </source>
</evidence>
<keyword evidence="4 5" id="KW-0472">Membrane</keyword>
<evidence type="ECO:0000256" key="4">
    <source>
        <dbReference type="ARBA" id="ARBA00023136"/>
    </source>
</evidence>
<feature type="transmembrane region" description="Helical" evidence="5">
    <location>
        <begin position="203"/>
        <end position="227"/>
    </location>
</feature>